<sequence>MPLSEIKIDDEVFVSEGTVGVGAVRQVTPRELTIYIEGYGDIAIGPDHIASAHDGKVVVKPETLPGAIQAHLEHVHDGEYRRPSDT</sequence>
<reference evidence="1 2" key="1">
    <citation type="submission" date="2015-07" db="EMBL/GenBank/DDBJ databases">
        <authorList>
            <person name="Noorani M."/>
        </authorList>
    </citation>
    <scope>NUCLEOTIDE SEQUENCE [LARGE SCALE GENOMIC DNA]</scope>
    <source>
        <strain evidence="1 2">CECT 7802</strain>
    </source>
</reference>
<proteinExistence type="predicted"/>
<evidence type="ECO:0000313" key="1">
    <source>
        <dbReference type="EMBL" id="CTQ48860.1"/>
    </source>
</evidence>
<dbReference type="RefSeq" id="WP_055082873.1">
    <property type="nucleotide sequence ID" value="NZ_CXSU01000005.1"/>
</dbReference>
<dbReference type="AlphaFoldDB" id="A0A0M6YFY6"/>
<keyword evidence="2" id="KW-1185">Reference proteome</keyword>
<name>A0A0M6YFY6_9RHOB</name>
<gene>
    <name evidence="1" type="ORF">JDO7802_00868</name>
</gene>
<evidence type="ECO:0000313" key="2">
    <source>
        <dbReference type="Proteomes" id="UP000049222"/>
    </source>
</evidence>
<protein>
    <submittedName>
        <fullName evidence="1">Uncharacterized protein</fullName>
    </submittedName>
</protein>
<dbReference type="STRING" id="420998.JDO7802_00868"/>
<accession>A0A0M6YFY6</accession>
<organism evidence="1 2">
    <name type="scientific">Jannaschia donghaensis</name>
    <dbReference type="NCBI Taxonomy" id="420998"/>
    <lineage>
        <taxon>Bacteria</taxon>
        <taxon>Pseudomonadati</taxon>
        <taxon>Pseudomonadota</taxon>
        <taxon>Alphaproteobacteria</taxon>
        <taxon>Rhodobacterales</taxon>
        <taxon>Roseobacteraceae</taxon>
        <taxon>Jannaschia</taxon>
    </lineage>
</organism>
<dbReference type="EMBL" id="CXSU01000005">
    <property type="protein sequence ID" value="CTQ48860.1"/>
    <property type="molecule type" value="Genomic_DNA"/>
</dbReference>
<dbReference type="Proteomes" id="UP000049222">
    <property type="component" value="Unassembled WGS sequence"/>
</dbReference>